<proteinExistence type="predicted"/>
<sequence length="104" mass="11358">MSIFGLFGAHHEAKAAEVYGMQKVEPQHKASLTHEVIAGAAAFEAARKYEQHCAANGKPDNHALAKELFAGFLGAELDKLVETKGLDWIDKEKAQGHGMSFFNF</sequence>
<dbReference type="EMBL" id="JADGKB010000013">
    <property type="protein sequence ID" value="KAJ3260153.1"/>
    <property type="molecule type" value="Genomic_DNA"/>
</dbReference>
<gene>
    <name evidence="1" type="ORF">HK103_001229</name>
</gene>
<name>A0AAD5Y5M5_9FUNG</name>
<evidence type="ECO:0008006" key="3">
    <source>
        <dbReference type="Google" id="ProtNLM"/>
    </source>
</evidence>
<protein>
    <recommendedName>
        <fullName evidence="3">CipC protein</fullName>
    </recommendedName>
</protein>
<dbReference type="InterPro" id="IPR022234">
    <property type="entry name" value="DUF3759"/>
</dbReference>
<dbReference type="PANTHER" id="PTHR37450:SF1">
    <property type="entry name" value="CIPC PROTEIN"/>
    <property type="match status" value="1"/>
</dbReference>
<dbReference type="Pfam" id="PF12585">
    <property type="entry name" value="DUF3759"/>
    <property type="match status" value="1"/>
</dbReference>
<evidence type="ECO:0000313" key="2">
    <source>
        <dbReference type="Proteomes" id="UP001210925"/>
    </source>
</evidence>
<evidence type="ECO:0000313" key="1">
    <source>
        <dbReference type="EMBL" id="KAJ3260153.1"/>
    </source>
</evidence>
<reference evidence="1" key="1">
    <citation type="submission" date="2020-05" db="EMBL/GenBank/DDBJ databases">
        <title>Phylogenomic resolution of chytrid fungi.</title>
        <authorList>
            <person name="Stajich J.E."/>
            <person name="Amses K."/>
            <person name="Simmons R."/>
            <person name="Seto K."/>
            <person name="Myers J."/>
            <person name="Bonds A."/>
            <person name="Quandt C.A."/>
            <person name="Barry K."/>
            <person name="Liu P."/>
            <person name="Grigoriev I."/>
            <person name="Longcore J.E."/>
            <person name="James T.Y."/>
        </authorList>
    </citation>
    <scope>NUCLEOTIDE SEQUENCE</scope>
    <source>
        <strain evidence="1">PLAUS21</strain>
    </source>
</reference>
<dbReference type="Proteomes" id="UP001210925">
    <property type="component" value="Unassembled WGS sequence"/>
</dbReference>
<organism evidence="1 2">
    <name type="scientific">Boothiomyces macroporosus</name>
    <dbReference type="NCBI Taxonomy" id="261099"/>
    <lineage>
        <taxon>Eukaryota</taxon>
        <taxon>Fungi</taxon>
        <taxon>Fungi incertae sedis</taxon>
        <taxon>Chytridiomycota</taxon>
        <taxon>Chytridiomycota incertae sedis</taxon>
        <taxon>Chytridiomycetes</taxon>
        <taxon>Rhizophydiales</taxon>
        <taxon>Terramycetaceae</taxon>
        <taxon>Boothiomyces</taxon>
    </lineage>
</organism>
<comment type="caution">
    <text evidence="1">The sequence shown here is derived from an EMBL/GenBank/DDBJ whole genome shotgun (WGS) entry which is preliminary data.</text>
</comment>
<keyword evidence="2" id="KW-1185">Reference proteome</keyword>
<accession>A0AAD5Y5M5</accession>
<dbReference type="PANTHER" id="PTHR37450">
    <property type="entry name" value="CIPC PROTEIN"/>
    <property type="match status" value="1"/>
</dbReference>
<dbReference type="AlphaFoldDB" id="A0AAD5Y5M5"/>